<accession>A0A2N1PQB8</accession>
<dbReference type="Gene3D" id="3.40.50.620">
    <property type="entry name" value="HUPs"/>
    <property type="match status" value="1"/>
</dbReference>
<comment type="caution">
    <text evidence="3">The sequence shown here is derived from an EMBL/GenBank/DDBJ whole genome shotgun (WGS) entry which is preliminary data.</text>
</comment>
<dbReference type="GO" id="GO:0009055">
    <property type="term" value="F:electron transfer activity"/>
    <property type="evidence" value="ECO:0007669"/>
    <property type="project" value="InterPro"/>
</dbReference>
<dbReference type="InterPro" id="IPR014730">
    <property type="entry name" value="ETF_a/b_N"/>
</dbReference>
<reference evidence="3 4" key="1">
    <citation type="journal article" date="2017" name="ISME J.">
        <title>Potential for microbial H2 and metal transformations associated with novel bacteria and archaea in deep terrestrial subsurface sediments.</title>
        <authorList>
            <person name="Hernsdorf A.W."/>
            <person name="Amano Y."/>
            <person name="Miyakawa K."/>
            <person name="Ise K."/>
            <person name="Suzuki Y."/>
            <person name="Anantharaman K."/>
            <person name="Probst A."/>
            <person name="Burstein D."/>
            <person name="Thomas B.C."/>
            <person name="Banfield J.F."/>
        </authorList>
    </citation>
    <scope>NUCLEOTIDE SEQUENCE [LARGE SCALE GENOMIC DNA]</scope>
    <source>
        <strain evidence="3">HGW-Wallbacteria-1</strain>
    </source>
</reference>
<dbReference type="PIRSF" id="PIRSF000090">
    <property type="entry name" value="Beta-ETF"/>
    <property type="match status" value="1"/>
</dbReference>
<organism evidence="3 4">
    <name type="scientific">Candidatus Wallbacteria bacterium HGW-Wallbacteria-1</name>
    <dbReference type="NCBI Taxonomy" id="2013854"/>
    <lineage>
        <taxon>Bacteria</taxon>
        <taxon>Candidatus Walliibacteriota</taxon>
    </lineage>
</organism>
<dbReference type="EMBL" id="PGXC01000005">
    <property type="protein sequence ID" value="PKK90533.1"/>
    <property type="molecule type" value="Genomic_DNA"/>
</dbReference>
<dbReference type="CDD" id="cd01714">
    <property type="entry name" value="ETF_beta"/>
    <property type="match status" value="1"/>
</dbReference>
<sequence>MRVLVTIKQVPDTNNVTIDKRTGTLNREGVPSIINPEDRHAIEGALYLKETYGASVTVLTMGPPQAREALREALAMGVDEACLMSDRSFAGADTLATAYTLSRGVLHLGEFDIIFGGRQAIDGDTAQVGPQLAGFLDIPQITYVCGIEEINEQEKFLVVRRETDDEIQKIKAPFPALLTVIKEFNTPRYPSVGGIFDSFEKEIRLITAKELTMDTAMIGLEGSPTQVHRTFTPTPKGEGVKVEGTPKEIATRTLGMLKDKGFI</sequence>
<dbReference type="InterPro" id="IPR000049">
    <property type="entry name" value="ET-Flavoprotein_bsu_CS"/>
</dbReference>
<evidence type="ECO:0000259" key="2">
    <source>
        <dbReference type="SMART" id="SM00893"/>
    </source>
</evidence>
<gene>
    <name evidence="3" type="ORF">CVV64_09225</name>
</gene>
<dbReference type="Proteomes" id="UP000233256">
    <property type="component" value="Unassembled WGS sequence"/>
</dbReference>
<dbReference type="PANTHER" id="PTHR21294">
    <property type="entry name" value="ELECTRON TRANSFER FLAVOPROTEIN BETA-SUBUNIT"/>
    <property type="match status" value="1"/>
</dbReference>
<evidence type="ECO:0000313" key="4">
    <source>
        <dbReference type="Proteomes" id="UP000233256"/>
    </source>
</evidence>
<feature type="domain" description="Electron transfer flavoprotein alpha/beta-subunit N-terminal" evidence="2">
    <location>
        <begin position="22"/>
        <end position="215"/>
    </location>
</feature>
<evidence type="ECO:0000256" key="1">
    <source>
        <dbReference type="ARBA" id="ARBA00007557"/>
    </source>
</evidence>
<dbReference type="InterPro" id="IPR033948">
    <property type="entry name" value="ETF_beta_N"/>
</dbReference>
<dbReference type="InterPro" id="IPR014729">
    <property type="entry name" value="Rossmann-like_a/b/a_fold"/>
</dbReference>
<dbReference type="InterPro" id="IPR012255">
    <property type="entry name" value="ETF_b"/>
</dbReference>
<comment type="similarity">
    <text evidence="1">Belongs to the ETF beta-subunit/FixA family.</text>
</comment>
<dbReference type="PROSITE" id="PS01065">
    <property type="entry name" value="ETF_BETA"/>
    <property type="match status" value="1"/>
</dbReference>
<dbReference type="AlphaFoldDB" id="A0A2N1PQB8"/>
<proteinExistence type="inferred from homology"/>
<name>A0A2N1PQB8_9BACT</name>
<dbReference type="Pfam" id="PF01012">
    <property type="entry name" value="ETF"/>
    <property type="match status" value="1"/>
</dbReference>
<dbReference type="SMART" id="SM00893">
    <property type="entry name" value="ETF"/>
    <property type="match status" value="1"/>
</dbReference>
<evidence type="ECO:0000313" key="3">
    <source>
        <dbReference type="EMBL" id="PKK90533.1"/>
    </source>
</evidence>
<protein>
    <submittedName>
        <fullName evidence="3">Electron transfer flavoprotein subunit beta</fullName>
    </submittedName>
</protein>
<dbReference type="SUPFAM" id="SSF52402">
    <property type="entry name" value="Adenine nucleotide alpha hydrolases-like"/>
    <property type="match status" value="1"/>
</dbReference>
<dbReference type="PANTHER" id="PTHR21294:SF17">
    <property type="entry name" value="PROTEIN FIXA"/>
    <property type="match status" value="1"/>
</dbReference>